<dbReference type="InterPro" id="IPR036526">
    <property type="entry name" value="C-N_Hydrolase_sf"/>
</dbReference>
<keyword evidence="6" id="KW-1185">Reference proteome</keyword>
<feature type="domain" description="CN hydrolase" evidence="4">
    <location>
        <begin position="19"/>
        <end position="289"/>
    </location>
</feature>
<comment type="similarity">
    <text evidence="1">Belongs to the carbon-nitrogen hydrolase superfamily. NIT1/NIT2 family.</text>
</comment>
<evidence type="ECO:0000256" key="1">
    <source>
        <dbReference type="ARBA" id="ARBA00010613"/>
    </source>
</evidence>
<dbReference type="SUPFAM" id="SSF56317">
    <property type="entry name" value="Carbon-nitrogen hydrolase"/>
    <property type="match status" value="1"/>
</dbReference>
<proteinExistence type="inferred from homology"/>
<evidence type="ECO:0000313" key="5">
    <source>
        <dbReference type="EMBL" id="MEI9412888.1"/>
    </source>
</evidence>
<dbReference type="InterPro" id="IPR003010">
    <property type="entry name" value="C-N_Hydrolase"/>
</dbReference>
<dbReference type="RefSeq" id="WP_337109234.1">
    <property type="nucleotide sequence ID" value="NZ_JAPYKS010000041.1"/>
</dbReference>
<evidence type="ECO:0000256" key="2">
    <source>
        <dbReference type="ARBA" id="ARBA00022801"/>
    </source>
</evidence>
<organism evidence="5 6">
    <name type="scientific">Mesorhizobium salmacidum</name>
    <dbReference type="NCBI Taxonomy" id="3015171"/>
    <lineage>
        <taxon>Bacteria</taxon>
        <taxon>Pseudomonadati</taxon>
        <taxon>Pseudomonadota</taxon>
        <taxon>Alphaproteobacteria</taxon>
        <taxon>Hyphomicrobiales</taxon>
        <taxon>Phyllobacteriaceae</taxon>
        <taxon>Mesorhizobium</taxon>
    </lineage>
</organism>
<dbReference type="EMBL" id="JAPYKS010000041">
    <property type="protein sequence ID" value="MEI9412888.1"/>
    <property type="molecule type" value="Genomic_DNA"/>
</dbReference>
<evidence type="ECO:0000313" key="6">
    <source>
        <dbReference type="Proteomes" id="UP001387293"/>
    </source>
</evidence>
<accession>A0ABU8L4J3</accession>
<dbReference type="Proteomes" id="UP001387293">
    <property type="component" value="Unassembled WGS sequence"/>
</dbReference>
<dbReference type="GO" id="GO:0016787">
    <property type="term" value="F:hydrolase activity"/>
    <property type="evidence" value="ECO:0007669"/>
    <property type="project" value="UniProtKB-KW"/>
</dbReference>
<gene>
    <name evidence="5" type="ORF">O7A60_29695</name>
</gene>
<dbReference type="InterPro" id="IPR050345">
    <property type="entry name" value="Aliph_Amidase/BUP"/>
</dbReference>
<keyword evidence="2 5" id="KW-0378">Hydrolase</keyword>
<sequence length="317" mass="34303">MVIARLSSLTLLGHGPAKVSGGTDARSFSGELGADRHCGSRSRQKPGKDHRDRRGRGGVGFPPNPFPELATTGYVEPITPGSSVGLGFAGFKDYAARLQEVSETLGGPTISGLTVIARQYDAQIVVGMALRDALVPGRLTNSSVLIGPEGATYVYHKVHLWQNEKLLFAAGQDFPVAVTPIGRIGMQICYDVRFPEATRALALAGAEVVTGVWNSFRPENEDPLDPAQFHHRAFTRAQENGVFFLSCNRVGAQSGHCFLGSSVVAAPDGRNLAAADSESEEILRAKIDLREVVRYRSFFGLWNDRRPNLYGPLTLQR</sequence>
<name>A0ABU8L4J3_9HYPH</name>
<evidence type="ECO:0000256" key="3">
    <source>
        <dbReference type="SAM" id="MobiDB-lite"/>
    </source>
</evidence>
<dbReference type="InterPro" id="IPR001110">
    <property type="entry name" value="UPF0012_CS"/>
</dbReference>
<dbReference type="PANTHER" id="PTHR43674:SF16">
    <property type="entry name" value="CARBON-NITROGEN FAMILY, PUTATIVE (AFU_ORTHOLOGUE AFUA_5G02350)-RELATED"/>
    <property type="match status" value="1"/>
</dbReference>
<dbReference type="PROSITE" id="PS01227">
    <property type="entry name" value="UPF0012"/>
    <property type="match status" value="1"/>
</dbReference>
<dbReference type="PROSITE" id="PS50263">
    <property type="entry name" value="CN_HYDROLASE"/>
    <property type="match status" value="1"/>
</dbReference>
<dbReference type="PANTHER" id="PTHR43674">
    <property type="entry name" value="NITRILASE C965.09-RELATED"/>
    <property type="match status" value="1"/>
</dbReference>
<dbReference type="CDD" id="cd07197">
    <property type="entry name" value="nitrilase"/>
    <property type="match status" value="1"/>
</dbReference>
<feature type="region of interest" description="Disordered" evidence="3">
    <location>
        <begin position="14"/>
        <end position="63"/>
    </location>
</feature>
<protein>
    <submittedName>
        <fullName evidence="5">Carbon-nitrogen hydrolase family protein</fullName>
    </submittedName>
</protein>
<evidence type="ECO:0000259" key="4">
    <source>
        <dbReference type="PROSITE" id="PS50263"/>
    </source>
</evidence>
<comment type="caution">
    <text evidence="5">The sequence shown here is derived from an EMBL/GenBank/DDBJ whole genome shotgun (WGS) entry which is preliminary data.</text>
</comment>
<dbReference type="Gene3D" id="3.60.110.10">
    <property type="entry name" value="Carbon-nitrogen hydrolase"/>
    <property type="match status" value="1"/>
</dbReference>
<dbReference type="Pfam" id="PF00795">
    <property type="entry name" value="CN_hydrolase"/>
    <property type="match status" value="1"/>
</dbReference>
<reference evidence="5 6" key="1">
    <citation type="submission" date="2022-12" db="EMBL/GenBank/DDBJ databases">
        <authorList>
            <person name="Muema E."/>
        </authorList>
    </citation>
    <scope>NUCLEOTIDE SEQUENCE [LARGE SCALE GENOMIC DNA]</scope>
    <source>
        <strain evidence="6">1326</strain>
    </source>
</reference>